<dbReference type="Proteomes" id="UP001241377">
    <property type="component" value="Unassembled WGS sequence"/>
</dbReference>
<comment type="caution">
    <text evidence="1">The sequence shown here is derived from an EMBL/GenBank/DDBJ whole genome shotgun (WGS) entry which is preliminary data.</text>
</comment>
<keyword evidence="2" id="KW-1185">Reference proteome</keyword>
<protein>
    <submittedName>
        <fullName evidence="1">Uncharacterized protein</fullName>
    </submittedName>
</protein>
<organism evidence="1 2">
    <name type="scientific">Naganishia cerealis</name>
    <dbReference type="NCBI Taxonomy" id="610337"/>
    <lineage>
        <taxon>Eukaryota</taxon>
        <taxon>Fungi</taxon>
        <taxon>Dikarya</taxon>
        <taxon>Basidiomycota</taxon>
        <taxon>Agaricomycotina</taxon>
        <taxon>Tremellomycetes</taxon>
        <taxon>Filobasidiales</taxon>
        <taxon>Filobasidiaceae</taxon>
        <taxon>Naganishia</taxon>
    </lineage>
</organism>
<evidence type="ECO:0000313" key="2">
    <source>
        <dbReference type="Proteomes" id="UP001241377"/>
    </source>
</evidence>
<evidence type="ECO:0000313" key="1">
    <source>
        <dbReference type="EMBL" id="KAJ9106486.1"/>
    </source>
</evidence>
<accession>A0ACC2W5Z0</accession>
<name>A0ACC2W5Z0_9TREE</name>
<gene>
    <name evidence="1" type="ORF">QFC19_003216</name>
</gene>
<dbReference type="EMBL" id="JASBWR010000030">
    <property type="protein sequence ID" value="KAJ9106486.1"/>
    <property type="molecule type" value="Genomic_DNA"/>
</dbReference>
<proteinExistence type="predicted"/>
<sequence>MTYPSPLKVVSRKLADNIVISSSPFKRSNTLNFGARMALFNYGESIVVWSALPFGSHILEALVLLTGQKSSDASSFNVTHLIVPDAEHTMAAKSFKEKFPEIKILAMENVNIGDGIKPDYVVTEKSGNKVLDKSLLSLELGLTDPPLVDNFEFVYLPTHVNRELVAYEKNSKILFEADLLFNLQPKNLEQFSTATGYSSNFNPHSGLSFLTRYLRPESSVGRYMFNKIVKSSDPQAKKGLQAIHLWNFDQIVMCHGNVIEHGAKAQFERVFRSVL</sequence>
<reference evidence="1" key="1">
    <citation type="submission" date="2023-04" db="EMBL/GenBank/DDBJ databases">
        <title>Draft Genome sequencing of Naganishia species isolated from polar environments using Oxford Nanopore Technology.</title>
        <authorList>
            <person name="Leo P."/>
            <person name="Venkateswaran K."/>
        </authorList>
    </citation>
    <scope>NUCLEOTIDE SEQUENCE</scope>
    <source>
        <strain evidence="1">MNA-CCFEE 5261</strain>
    </source>
</reference>